<dbReference type="Pfam" id="PF00067">
    <property type="entry name" value="p450"/>
    <property type="match status" value="1"/>
</dbReference>
<dbReference type="Proteomes" id="UP001286456">
    <property type="component" value="Unassembled WGS sequence"/>
</dbReference>
<evidence type="ECO:0000313" key="7">
    <source>
        <dbReference type="EMBL" id="KAK3324439.1"/>
    </source>
</evidence>
<dbReference type="CDD" id="cd11058">
    <property type="entry name" value="CYP60B-like"/>
    <property type="match status" value="1"/>
</dbReference>
<comment type="cofactor">
    <cofactor evidence="1 5">
        <name>heme</name>
        <dbReference type="ChEBI" id="CHEBI:30413"/>
    </cofactor>
</comment>
<evidence type="ECO:0000256" key="2">
    <source>
        <dbReference type="ARBA" id="ARBA00022617"/>
    </source>
</evidence>
<feature type="binding site" description="axial binding residue" evidence="5">
    <location>
        <position position="444"/>
    </location>
    <ligand>
        <name>heme</name>
        <dbReference type="ChEBI" id="CHEBI:30413"/>
    </ligand>
    <ligandPart>
        <name>Fe</name>
        <dbReference type="ChEBI" id="CHEBI:18248"/>
    </ligandPart>
</feature>
<accession>A0AAE0MAZ7</accession>
<dbReference type="InterPro" id="IPR017972">
    <property type="entry name" value="Cyt_P450_CS"/>
</dbReference>
<dbReference type="GO" id="GO:0005506">
    <property type="term" value="F:iron ion binding"/>
    <property type="evidence" value="ECO:0007669"/>
    <property type="project" value="InterPro"/>
</dbReference>
<dbReference type="InterPro" id="IPR050121">
    <property type="entry name" value="Cytochrome_P450_monoxygenase"/>
</dbReference>
<reference evidence="7" key="2">
    <citation type="submission" date="2023-06" db="EMBL/GenBank/DDBJ databases">
        <authorList>
            <consortium name="Lawrence Berkeley National Laboratory"/>
            <person name="Haridas S."/>
            <person name="Hensen N."/>
            <person name="Bonometti L."/>
            <person name="Westerberg I."/>
            <person name="Brannstrom I.O."/>
            <person name="Guillou S."/>
            <person name="Cros-Aarteil S."/>
            <person name="Calhoun S."/>
            <person name="Kuo A."/>
            <person name="Mondo S."/>
            <person name="Pangilinan J."/>
            <person name="Riley R."/>
            <person name="Labutti K."/>
            <person name="Andreopoulos B."/>
            <person name="Lipzen A."/>
            <person name="Chen C."/>
            <person name="Yanf M."/>
            <person name="Daum C."/>
            <person name="Ng V."/>
            <person name="Clum A."/>
            <person name="Steindorff A."/>
            <person name="Ohm R."/>
            <person name="Martin F."/>
            <person name="Silar P."/>
            <person name="Natvig D."/>
            <person name="Lalanne C."/>
            <person name="Gautier V."/>
            <person name="Ament-Velasquez S.L."/>
            <person name="Kruys A."/>
            <person name="Hutchinson M.I."/>
            <person name="Powell A.J."/>
            <person name="Barry K."/>
            <person name="Miller A.N."/>
            <person name="Grigoriev I.V."/>
            <person name="Debuchy R."/>
            <person name="Gladieux P."/>
            <person name="Thoren M.H."/>
            <person name="Johannesson H."/>
        </authorList>
    </citation>
    <scope>NUCLEOTIDE SEQUENCE</scope>
    <source>
        <strain evidence="7">SMH4131-1</strain>
    </source>
</reference>
<evidence type="ECO:0000256" key="6">
    <source>
        <dbReference type="RuleBase" id="RU000461"/>
    </source>
</evidence>
<evidence type="ECO:0000313" key="8">
    <source>
        <dbReference type="Proteomes" id="UP001286456"/>
    </source>
</evidence>
<evidence type="ECO:0000256" key="5">
    <source>
        <dbReference type="PIRSR" id="PIRSR602401-1"/>
    </source>
</evidence>
<gene>
    <name evidence="7" type="ORF">B0T19DRAFT_428586</name>
</gene>
<comment type="caution">
    <text evidence="7">The sequence shown here is derived from an EMBL/GenBank/DDBJ whole genome shotgun (WGS) entry which is preliminary data.</text>
</comment>
<dbReference type="InterPro" id="IPR036396">
    <property type="entry name" value="Cyt_P450_sf"/>
</dbReference>
<keyword evidence="2 5" id="KW-0349">Heme</keyword>
<dbReference type="PANTHER" id="PTHR24305">
    <property type="entry name" value="CYTOCHROME P450"/>
    <property type="match status" value="1"/>
</dbReference>
<keyword evidence="4 5" id="KW-0408">Iron</keyword>
<dbReference type="InterPro" id="IPR002401">
    <property type="entry name" value="Cyt_P450_E_grp-I"/>
</dbReference>
<keyword evidence="6" id="KW-0503">Monooxygenase</keyword>
<dbReference type="PROSITE" id="PS00086">
    <property type="entry name" value="CYTOCHROME_P450"/>
    <property type="match status" value="1"/>
</dbReference>
<dbReference type="EMBL" id="JAUEPO010000004">
    <property type="protein sequence ID" value="KAK3324439.1"/>
    <property type="molecule type" value="Genomic_DNA"/>
</dbReference>
<dbReference type="PRINTS" id="PR00385">
    <property type="entry name" value="P450"/>
</dbReference>
<dbReference type="AlphaFoldDB" id="A0AAE0MAZ7"/>
<dbReference type="PRINTS" id="PR00463">
    <property type="entry name" value="EP450I"/>
</dbReference>
<dbReference type="InterPro" id="IPR001128">
    <property type="entry name" value="Cyt_P450"/>
</dbReference>
<keyword evidence="3 5" id="KW-0479">Metal-binding</keyword>
<dbReference type="GO" id="GO:0004497">
    <property type="term" value="F:monooxygenase activity"/>
    <property type="evidence" value="ECO:0007669"/>
    <property type="project" value="UniProtKB-KW"/>
</dbReference>
<protein>
    <submittedName>
        <fullName evidence="7">Benzoate 4-monooxygenase cytochrome P450</fullName>
    </submittedName>
</protein>
<dbReference type="GO" id="GO:0016705">
    <property type="term" value="F:oxidoreductase activity, acting on paired donors, with incorporation or reduction of molecular oxygen"/>
    <property type="evidence" value="ECO:0007669"/>
    <property type="project" value="InterPro"/>
</dbReference>
<dbReference type="SUPFAM" id="SSF48264">
    <property type="entry name" value="Cytochrome P450"/>
    <property type="match status" value="1"/>
</dbReference>
<keyword evidence="8" id="KW-1185">Reference proteome</keyword>
<keyword evidence="6" id="KW-0560">Oxidoreductase</keyword>
<dbReference type="GO" id="GO:0020037">
    <property type="term" value="F:heme binding"/>
    <property type="evidence" value="ECO:0007669"/>
    <property type="project" value="InterPro"/>
</dbReference>
<name>A0AAE0MAZ7_9PEZI</name>
<organism evidence="7 8">
    <name type="scientific">Cercophora scortea</name>
    <dbReference type="NCBI Taxonomy" id="314031"/>
    <lineage>
        <taxon>Eukaryota</taxon>
        <taxon>Fungi</taxon>
        <taxon>Dikarya</taxon>
        <taxon>Ascomycota</taxon>
        <taxon>Pezizomycotina</taxon>
        <taxon>Sordariomycetes</taxon>
        <taxon>Sordariomycetidae</taxon>
        <taxon>Sordariales</taxon>
        <taxon>Lasiosphaeriaceae</taxon>
        <taxon>Cercophora</taxon>
    </lineage>
</organism>
<sequence length="501" mass="56200">MDSTKAWISSADRGNASRTVAAVVLLLVVIRVLRKHFTHPLYKIPGPRLAAWTNFPYSRMFLGGRQPYQMVALHEKYGPVVRVAPNEVSFSSPASWEDIYGFRPGHKTFVKSEFYDGGSFADQVHSIVSERDPVEHGRMRKYLSHAFSDASIKKQEGLIAENVDLLIRELGSIGLGSEGINIVKWFNLTTFDIIGSLAFGESFGGLSSQTFHFWIDLVTKALRQGALADTMSRFPFVAFLFQTLMPGTIRKFSEDTKTHENHTMALIEKRLAKPKPRPDFLTRVLEQKEDITPVQLAAHASDFVTAGSETTATTLSCITYYLLKDPVVENKVKSEIRAAFSKYEDINSHAATRLPYLRAVCLEAMRVYAPLPLALPRVVPEGGDTVDGIMLPAGTIVSTNPVAAGLSSANWTNPYEFRPERWLGKEKGDKLDAAQPFSLGPRGCLGRNLAWAEMSTIVSKLYFMYDLELLNKDLDWHRDSRMATLWVKPELRVRVRHRNDS</sequence>
<evidence type="ECO:0000256" key="3">
    <source>
        <dbReference type="ARBA" id="ARBA00022723"/>
    </source>
</evidence>
<proteinExistence type="inferred from homology"/>
<reference evidence="7" key="1">
    <citation type="journal article" date="2023" name="Mol. Phylogenet. Evol.">
        <title>Genome-scale phylogeny and comparative genomics of the fungal order Sordariales.</title>
        <authorList>
            <person name="Hensen N."/>
            <person name="Bonometti L."/>
            <person name="Westerberg I."/>
            <person name="Brannstrom I.O."/>
            <person name="Guillou S."/>
            <person name="Cros-Aarteil S."/>
            <person name="Calhoun S."/>
            <person name="Haridas S."/>
            <person name="Kuo A."/>
            <person name="Mondo S."/>
            <person name="Pangilinan J."/>
            <person name="Riley R."/>
            <person name="LaButti K."/>
            <person name="Andreopoulos B."/>
            <person name="Lipzen A."/>
            <person name="Chen C."/>
            <person name="Yan M."/>
            <person name="Daum C."/>
            <person name="Ng V."/>
            <person name="Clum A."/>
            <person name="Steindorff A."/>
            <person name="Ohm R.A."/>
            <person name="Martin F."/>
            <person name="Silar P."/>
            <person name="Natvig D.O."/>
            <person name="Lalanne C."/>
            <person name="Gautier V."/>
            <person name="Ament-Velasquez S.L."/>
            <person name="Kruys A."/>
            <person name="Hutchinson M.I."/>
            <person name="Powell A.J."/>
            <person name="Barry K."/>
            <person name="Miller A.N."/>
            <person name="Grigoriev I.V."/>
            <person name="Debuchy R."/>
            <person name="Gladieux P."/>
            <person name="Hiltunen Thoren M."/>
            <person name="Johannesson H."/>
        </authorList>
    </citation>
    <scope>NUCLEOTIDE SEQUENCE</scope>
    <source>
        <strain evidence="7">SMH4131-1</strain>
    </source>
</reference>
<evidence type="ECO:0000256" key="4">
    <source>
        <dbReference type="ARBA" id="ARBA00023004"/>
    </source>
</evidence>
<evidence type="ECO:0000256" key="1">
    <source>
        <dbReference type="ARBA" id="ARBA00001971"/>
    </source>
</evidence>
<dbReference type="Gene3D" id="1.10.630.10">
    <property type="entry name" value="Cytochrome P450"/>
    <property type="match status" value="1"/>
</dbReference>
<dbReference type="PANTHER" id="PTHR24305:SF161">
    <property type="entry name" value="P450, PUTATIVE (EUROFUNG)-RELATED"/>
    <property type="match status" value="1"/>
</dbReference>
<comment type="similarity">
    <text evidence="6">Belongs to the cytochrome P450 family.</text>
</comment>